<dbReference type="PRINTS" id="PR00171">
    <property type="entry name" value="SUGRTRNSPORT"/>
</dbReference>
<dbReference type="SUPFAM" id="SSF103473">
    <property type="entry name" value="MFS general substrate transporter"/>
    <property type="match status" value="1"/>
</dbReference>
<dbReference type="Proteomes" id="UP000030816">
    <property type="component" value="Unassembled WGS sequence"/>
</dbReference>
<dbReference type="GeneID" id="63739992"/>
<dbReference type="NCBIfam" id="TIGR00879">
    <property type="entry name" value="SP"/>
    <property type="match status" value="1"/>
</dbReference>
<dbReference type="RefSeq" id="XP_040677660.1">
    <property type="nucleotide sequence ID" value="XM_040824335.1"/>
</dbReference>
<dbReference type="InterPro" id="IPR020846">
    <property type="entry name" value="MFS_dom"/>
</dbReference>
<evidence type="ECO:0000256" key="2">
    <source>
        <dbReference type="ARBA" id="ARBA00010992"/>
    </source>
</evidence>
<name>A0A0B2WSJ4_METAS</name>
<evidence type="ECO:0000313" key="11">
    <source>
        <dbReference type="Proteomes" id="UP000030816"/>
    </source>
</evidence>
<dbReference type="PROSITE" id="PS50850">
    <property type="entry name" value="MFS"/>
    <property type="match status" value="1"/>
</dbReference>
<dbReference type="InterPro" id="IPR050360">
    <property type="entry name" value="MFS_Sugar_Transporters"/>
</dbReference>
<dbReference type="GO" id="GO:0016020">
    <property type="term" value="C:membrane"/>
    <property type="evidence" value="ECO:0007669"/>
    <property type="project" value="UniProtKB-SubCell"/>
</dbReference>
<gene>
    <name evidence="10" type="ORF">MAM_05537</name>
</gene>
<feature type="transmembrane region" description="Helical" evidence="8">
    <location>
        <begin position="132"/>
        <end position="152"/>
    </location>
</feature>
<comment type="caution">
    <text evidence="10">The sequence shown here is derived from an EMBL/GenBank/DDBJ whole genome shotgun (WGS) entry which is preliminary data.</text>
</comment>
<dbReference type="InterPro" id="IPR036259">
    <property type="entry name" value="MFS_trans_sf"/>
</dbReference>
<feature type="transmembrane region" description="Helical" evidence="8">
    <location>
        <begin position="184"/>
        <end position="205"/>
    </location>
</feature>
<feature type="transmembrane region" description="Helical" evidence="8">
    <location>
        <begin position="493"/>
        <end position="514"/>
    </location>
</feature>
<dbReference type="EMBL" id="AZHE01000014">
    <property type="protein sequence ID" value="KHN96594.1"/>
    <property type="molecule type" value="Genomic_DNA"/>
</dbReference>
<evidence type="ECO:0000256" key="5">
    <source>
        <dbReference type="ARBA" id="ARBA00022989"/>
    </source>
</evidence>
<dbReference type="OrthoDB" id="2544694at2759"/>
<proteinExistence type="inferred from homology"/>
<evidence type="ECO:0000313" key="10">
    <source>
        <dbReference type="EMBL" id="KHN96594.1"/>
    </source>
</evidence>
<dbReference type="HOGENOM" id="CLU_001265_30_3_1"/>
<organism evidence="10 11">
    <name type="scientific">Metarhizium album (strain ARSEF 1941)</name>
    <dbReference type="NCBI Taxonomy" id="1081103"/>
    <lineage>
        <taxon>Eukaryota</taxon>
        <taxon>Fungi</taxon>
        <taxon>Dikarya</taxon>
        <taxon>Ascomycota</taxon>
        <taxon>Pezizomycotina</taxon>
        <taxon>Sordariomycetes</taxon>
        <taxon>Hypocreomycetidae</taxon>
        <taxon>Hypocreales</taxon>
        <taxon>Clavicipitaceae</taxon>
        <taxon>Metarhizium</taxon>
    </lineage>
</organism>
<keyword evidence="5 8" id="KW-1133">Transmembrane helix</keyword>
<dbReference type="InterPro" id="IPR003663">
    <property type="entry name" value="Sugar/inositol_transpt"/>
</dbReference>
<keyword evidence="4 8" id="KW-0812">Transmembrane</keyword>
<comment type="subcellular location">
    <subcellularLocation>
        <location evidence="1">Membrane</location>
        <topology evidence="1">Multi-pass membrane protein</topology>
    </subcellularLocation>
</comment>
<evidence type="ECO:0000256" key="6">
    <source>
        <dbReference type="ARBA" id="ARBA00023136"/>
    </source>
</evidence>
<dbReference type="Gene3D" id="1.20.1250.20">
    <property type="entry name" value="MFS general substrate transporter like domains"/>
    <property type="match status" value="1"/>
</dbReference>
<comment type="similarity">
    <text evidence="2 7">Belongs to the major facilitator superfamily. Sugar transporter (TC 2.A.1.1) family.</text>
</comment>
<dbReference type="Pfam" id="PF00083">
    <property type="entry name" value="Sugar_tr"/>
    <property type="match status" value="1"/>
</dbReference>
<protein>
    <submittedName>
        <fullName evidence="10">General substrate transporter</fullName>
    </submittedName>
</protein>
<dbReference type="AlphaFoldDB" id="A0A0B2WSJ4"/>
<keyword evidence="11" id="KW-1185">Reference proteome</keyword>
<dbReference type="GO" id="GO:0005351">
    <property type="term" value="F:carbohydrate:proton symporter activity"/>
    <property type="evidence" value="ECO:0007669"/>
    <property type="project" value="TreeGrafter"/>
</dbReference>
<reference evidence="10 11" key="1">
    <citation type="journal article" date="2014" name="Proc. Natl. Acad. Sci. U.S.A.">
        <title>Trajectory and genomic determinants of fungal-pathogen speciation and host adaptation.</title>
        <authorList>
            <person name="Hu X."/>
            <person name="Xiao G."/>
            <person name="Zheng P."/>
            <person name="Shang Y."/>
            <person name="Su Y."/>
            <person name="Zhang X."/>
            <person name="Liu X."/>
            <person name="Zhan S."/>
            <person name="St Leger R.J."/>
            <person name="Wang C."/>
        </authorList>
    </citation>
    <scope>NUCLEOTIDE SEQUENCE [LARGE SCALE GENOMIC DNA]</scope>
    <source>
        <strain evidence="10 11">ARSEF 1941</strain>
    </source>
</reference>
<feature type="transmembrane region" description="Helical" evidence="8">
    <location>
        <begin position="452"/>
        <end position="473"/>
    </location>
</feature>
<sequence length="597" mass="65974">MGKLSQFVAEHNVAHKLYKQTLLNTVCIVAGIAIFFFGYDQGLMGGVNTTRNYAELMGFGHWDDQKQLVVVDKPLLQGGIVSLTPKPRSVFASRQELLTALLIVEKVAVYYLPGTLVGCLLGGWFGDRHGRITTIGLACLWCVFAAALQSAAQNANWMFCGELRPEGKGLAAIQSVLADHDDAYIARVLNGIGTGVLNAITPVWATETAAHTSRGRFVAVEFTLNILGVVVAYWLEFGTSKYKDPNSSFIWRFPVAFQIVPLVLLLVVIWFMPESPRWLVKVGREDEARLILQRLRGAEGEEGKQAEAELQDIINIRDLEKETSNQQSYLHMLFGIGSGKLHTGRRVQLVVWLQILQEWIGIAGITIYGPQIFTIAGIGASDRLWVSGINNITYMANRATKFATLICVFTLDRIGRRWTLYWGSVGQAICMFAAGGLARATADAAASDRAQIGGAATFFVFLYTAIFGATWLTVPWLYPAEIFPLQVRAKGNAWGVVGWSIGNGWCVLLLPYIFDKLNERTLYIFGGVNVLTIFIVWALYPESNQRTLEEMDLVFGSDSIWAWEAEKNFARLKDEGPRLVEAAKSGHGSWNGLGETS</sequence>
<dbReference type="PANTHER" id="PTHR48022:SF78">
    <property type="entry name" value="MONOSACCHARIDE TRANSPORTER, PUTATIVE (AFU_ORTHOLOGUE AFUA_2G02110)-RELATED"/>
    <property type="match status" value="1"/>
</dbReference>
<evidence type="ECO:0000259" key="9">
    <source>
        <dbReference type="PROSITE" id="PS50850"/>
    </source>
</evidence>
<accession>A0A0B2WSJ4</accession>
<feature type="transmembrane region" description="Helical" evidence="8">
    <location>
        <begin position="21"/>
        <end position="39"/>
    </location>
</feature>
<keyword evidence="6 8" id="KW-0472">Membrane</keyword>
<feature type="transmembrane region" description="Helical" evidence="8">
    <location>
        <begin position="521"/>
        <end position="540"/>
    </location>
</feature>
<dbReference type="STRING" id="1081103.A0A0B2WSJ4"/>
<evidence type="ECO:0000256" key="7">
    <source>
        <dbReference type="RuleBase" id="RU003346"/>
    </source>
</evidence>
<feature type="domain" description="Major facilitator superfamily (MFS) profile" evidence="9">
    <location>
        <begin position="26"/>
        <end position="544"/>
    </location>
</feature>
<keyword evidence="3 7" id="KW-0813">Transport</keyword>
<feature type="transmembrane region" description="Helical" evidence="8">
    <location>
        <begin position="255"/>
        <end position="272"/>
    </location>
</feature>
<feature type="transmembrane region" description="Helical" evidence="8">
    <location>
        <begin position="217"/>
        <end position="235"/>
    </location>
</feature>
<evidence type="ECO:0000256" key="1">
    <source>
        <dbReference type="ARBA" id="ARBA00004141"/>
    </source>
</evidence>
<evidence type="ECO:0000256" key="4">
    <source>
        <dbReference type="ARBA" id="ARBA00022692"/>
    </source>
</evidence>
<evidence type="ECO:0000256" key="3">
    <source>
        <dbReference type="ARBA" id="ARBA00022448"/>
    </source>
</evidence>
<feature type="transmembrane region" description="Helical" evidence="8">
    <location>
        <begin position="107"/>
        <end position="125"/>
    </location>
</feature>
<feature type="transmembrane region" description="Helical" evidence="8">
    <location>
        <begin position="420"/>
        <end position="440"/>
    </location>
</feature>
<dbReference type="PANTHER" id="PTHR48022">
    <property type="entry name" value="PLASTIDIC GLUCOSE TRANSPORTER 4"/>
    <property type="match status" value="1"/>
</dbReference>
<evidence type="ECO:0000256" key="8">
    <source>
        <dbReference type="SAM" id="Phobius"/>
    </source>
</evidence>
<dbReference type="InterPro" id="IPR005828">
    <property type="entry name" value="MFS_sugar_transport-like"/>
</dbReference>